<proteinExistence type="predicted"/>
<dbReference type="RefSeq" id="WP_341403781.1">
    <property type="nucleotide sequence ID" value="NZ_JBBUKT010000002.1"/>
</dbReference>
<evidence type="ECO:0008006" key="4">
    <source>
        <dbReference type="Google" id="ProtNLM"/>
    </source>
</evidence>
<organism evidence="2 3">
    <name type="scientific">Luteolibacter soli</name>
    <dbReference type="NCBI Taxonomy" id="3135280"/>
    <lineage>
        <taxon>Bacteria</taxon>
        <taxon>Pseudomonadati</taxon>
        <taxon>Verrucomicrobiota</taxon>
        <taxon>Verrucomicrobiia</taxon>
        <taxon>Verrucomicrobiales</taxon>
        <taxon>Verrucomicrobiaceae</taxon>
        <taxon>Luteolibacter</taxon>
    </lineage>
</organism>
<feature type="transmembrane region" description="Helical" evidence="1">
    <location>
        <begin position="70"/>
        <end position="93"/>
    </location>
</feature>
<keyword evidence="3" id="KW-1185">Reference proteome</keyword>
<name>A0ABU9ARH6_9BACT</name>
<evidence type="ECO:0000313" key="2">
    <source>
        <dbReference type="EMBL" id="MEK7950309.1"/>
    </source>
</evidence>
<protein>
    <recommendedName>
        <fullName evidence="4">Tripartite tricarboxylate transporter TctB family protein</fullName>
    </recommendedName>
</protein>
<feature type="transmembrane region" description="Helical" evidence="1">
    <location>
        <begin position="32"/>
        <end position="58"/>
    </location>
</feature>
<keyword evidence="1" id="KW-0472">Membrane</keyword>
<feature type="transmembrane region" description="Helical" evidence="1">
    <location>
        <begin position="145"/>
        <end position="165"/>
    </location>
</feature>
<dbReference type="EMBL" id="JBBUKT010000002">
    <property type="protein sequence ID" value="MEK7950309.1"/>
    <property type="molecule type" value="Genomic_DNA"/>
</dbReference>
<keyword evidence="1" id="KW-1133">Transmembrane helix</keyword>
<evidence type="ECO:0000256" key="1">
    <source>
        <dbReference type="SAM" id="Phobius"/>
    </source>
</evidence>
<feature type="transmembrane region" description="Helical" evidence="1">
    <location>
        <begin position="113"/>
        <end position="133"/>
    </location>
</feature>
<keyword evidence="1" id="KW-0812">Transmembrane</keyword>
<sequence length="171" mass="18785">MMEEPEWEQGSTGAHPVTEEVAVPLGPRLAMLFLWAVTVVLIFVILSLTLIVIPTLVSSALSADPYPKRVWGSLVAVVTVMTAVGMHSGTTWLSMQMESRWTGALPPHPGRGIVLPMVGIVVIAGIIAVLFWVPSIFIHDVSRTFPWPLIWSTVGIGAFFLYRYLDHILPK</sequence>
<accession>A0ABU9ARH6</accession>
<evidence type="ECO:0000313" key="3">
    <source>
        <dbReference type="Proteomes" id="UP001371305"/>
    </source>
</evidence>
<dbReference type="Proteomes" id="UP001371305">
    <property type="component" value="Unassembled WGS sequence"/>
</dbReference>
<gene>
    <name evidence="2" type="ORF">WKV53_07375</name>
</gene>
<comment type="caution">
    <text evidence="2">The sequence shown here is derived from an EMBL/GenBank/DDBJ whole genome shotgun (WGS) entry which is preliminary data.</text>
</comment>
<reference evidence="2 3" key="1">
    <citation type="submission" date="2024-04" db="EMBL/GenBank/DDBJ databases">
        <title>Luteolibacter sp. isolated from soil.</title>
        <authorList>
            <person name="An J."/>
        </authorList>
    </citation>
    <scope>NUCLEOTIDE SEQUENCE [LARGE SCALE GENOMIC DNA]</scope>
    <source>
        <strain evidence="2 3">Y139</strain>
    </source>
</reference>